<comment type="caution">
    <text evidence="1">The sequence shown here is derived from an EMBL/GenBank/DDBJ whole genome shotgun (WGS) entry which is preliminary data.</text>
</comment>
<dbReference type="EMBL" id="CAFZ01000049">
    <property type="protein sequence ID" value="CCA69204.1"/>
    <property type="molecule type" value="Genomic_DNA"/>
</dbReference>
<dbReference type="HOGENOM" id="CLU_1261970_0_0_1"/>
<keyword evidence="2" id="KW-1185">Reference proteome</keyword>
<evidence type="ECO:0000313" key="2">
    <source>
        <dbReference type="Proteomes" id="UP000007148"/>
    </source>
</evidence>
<protein>
    <submittedName>
        <fullName evidence="1">Uncharacterized protein</fullName>
    </submittedName>
</protein>
<sequence length="219" mass="24907">MISCRRAICWKELFVESLRRYFFCRLGNALHRRGLVVCYADPGYIGGCYGFRGSSDHRKDTTRGHALDSVEHCDIKHGGLYIISLDYSLLVHRFATKLSAIVSREMKSNFLTKLHRGNFAISPWPVIESPDFYNAFNDIYHDFMDQPITHEHAGAFYILLKTLMAKIYIADWSAVDQSLALHRAELLESSVDNALCFGLSDPGTGERLKVLHTKCSTRP</sequence>
<evidence type="ECO:0000313" key="1">
    <source>
        <dbReference type="EMBL" id="CCA69204.1"/>
    </source>
</evidence>
<organism evidence="1 2">
    <name type="scientific">Serendipita indica (strain DSM 11827)</name>
    <name type="common">Root endophyte fungus</name>
    <name type="synonym">Piriformospora indica</name>
    <dbReference type="NCBI Taxonomy" id="1109443"/>
    <lineage>
        <taxon>Eukaryota</taxon>
        <taxon>Fungi</taxon>
        <taxon>Dikarya</taxon>
        <taxon>Basidiomycota</taxon>
        <taxon>Agaricomycotina</taxon>
        <taxon>Agaricomycetes</taxon>
        <taxon>Sebacinales</taxon>
        <taxon>Serendipitaceae</taxon>
        <taxon>Serendipita</taxon>
    </lineage>
</organism>
<dbReference type="STRING" id="1109443.G4TD06"/>
<proteinExistence type="predicted"/>
<name>G4TD06_SERID</name>
<reference evidence="1 2" key="1">
    <citation type="journal article" date="2011" name="PLoS Pathog.">
        <title>Endophytic Life Strategies Decoded by Genome and Transcriptome Analyses of the Mutualistic Root Symbiont Piriformospora indica.</title>
        <authorList>
            <person name="Zuccaro A."/>
            <person name="Lahrmann U."/>
            <person name="Guldener U."/>
            <person name="Langen G."/>
            <person name="Pfiffi S."/>
            <person name="Biedenkopf D."/>
            <person name="Wong P."/>
            <person name="Samans B."/>
            <person name="Grimm C."/>
            <person name="Basiewicz M."/>
            <person name="Murat C."/>
            <person name="Martin F."/>
            <person name="Kogel K.H."/>
        </authorList>
    </citation>
    <scope>NUCLEOTIDE SEQUENCE [LARGE SCALE GENOMIC DNA]</scope>
    <source>
        <strain evidence="1 2">DSM 11827</strain>
    </source>
</reference>
<gene>
    <name evidence="1" type="ORF">PIIN_03104</name>
</gene>
<dbReference type="AlphaFoldDB" id="G4TD06"/>
<dbReference type="InParanoid" id="G4TD06"/>
<dbReference type="OrthoDB" id="2343366at2759"/>
<accession>G4TD06</accession>
<dbReference type="Proteomes" id="UP000007148">
    <property type="component" value="Unassembled WGS sequence"/>
</dbReference>